<feature type="domain" description="AB hydrolase-1" evidence="1">
    <location>
        <begin position="39"/>
        <end position="152"/>
    </location>
</feature>
<dbReference type="InterPro" id="IPR000639">
    <property type="entry name" value="Epox_hydrolase-like"/>
</dbReference>
<gene>
    <name evidence="2" type="ORF">R7226_05855</name>
</gene>
<dbReference type="InterPro" id="IPR029058">
    <property type="entry name" value="AB_hydrolase_fold"/>
</dbReference>
<dbReference type="InterPro" id="IPR050266">
    <property type="entry name" value="AB_hydrolase_sf"/>
</dbReference>
<dbReference type="InterPro" id="IPR000073">
    <property type="entry name" value="AB_hydrolase_1"/>
</dbReference>
<dbReference type="EC" id="3.8.1.5" evidence="2"/>
<dbReference type="EMBL" id="JAWSTH010000009">
    <property type="protein sequence ID" value="MDW5593848.1"/>
    <property type="molecule type" value="Genomic_DNA"/>
</dbReference>
<protein>
    <submittedName>
        <fullName evidence="2">Haloalkane dehalogenase</fullName>
        <ecNumber evidence="2">3.8.1.5</ecNumber>
    </submittedName>
</protein>
<dbReference type="GO" id="GO:0018786">
    <property type="term" value="F:haloalkane dehalogenase activity"/>
    <property type="evidence" value="ECO:0007669"/>
    <property type="project" value="UniProtKB-EC"/>
</dbReference>
<dbReference type="PANTHER" id="PTHR43798:SF24">
    <property type="entry name" value="CIS-3-ALKYL-4-ALKYLOXETAN-2-ONE DECARBOXYLASE"/>
    <property type="match status" value="1"/>
</dbReference>
<dbReference type="PRINTS" id="PR00412">
    <property type="entry name" value="EPOXHYDRLASE"/>
</dbReference>
<sequence length="297" mass="32956">MSQTAPRSAHPGFGPDATSNEVAVLDSTIHWVEQGEGDPFVFLHGNPTSSFLWRKVFANLNGEGRLLAVDLIGFGDSGKPAIDYDLADHERYLDAWFDALDLRDVTLVLQDYGAAFGVSWARRNPDRVKAVALLEPVLWPIDSADLPEAFVQTRALVKRPGEGEEFVLEQNAFLTQLFPNVFLQPLPDDVLAEYLRPFPTPESRKPVIVFPRRLPVDNEPADTIALLEANAEWLASSEVPKLLLTFEPGFLLTPPILAWARETIKNLTVQEGGAGVHFVQEEEPEKVADAVKGWLPR</sequence>
<accession>A0ABU4HKM0</accession>
<evidence type="ECO:0000313" key="3">
    <source>
        <dbReference type="Proteomes" id="UP001284601"/>
    </source>
</evidence>
<reference evidence="3" key="1">
    <citation type="submission" date="2023-07" db="EMBL/GenBank/DDBJ databases">
        <title>Conexibacter stalactiti sp. nov., isolated from stalactites in a lava cave and emended description of the genus Conexibacter.</title>
        <authorList>
            <person name="Lee S.D."/>
        </authorList>
    </citation>
    <scope>NUCLEOTIDE SEQUENCE [LARGE SCALE GENOMIC DNA]</scope>
    <source>
        <strain evidence="3">KCTC 39840</strain>
    </source>
</reference>
<dbReference type="SUPFAM" id="SSF53474">
    <property type="entry name" value="alpha/beta-Hydrolases"/>
    <property type="match status" value="1"/>
</dbReference>
<reference evidence="2 3" key="2">
    <citation type="submission" date="2023-10" db="EMBL/GenBank/DDBJ databases">
        <authorList>
            <person name="Han X.F."/>
        </authorList>
    </citation>
    <scope>NUCLEOTIDE SEQUENCE [LARGE SCALE GENOMIC DNA]</scope>
    <source>
        <strain evidence="2 3">KCTC 39840</strain>
    </source>
</reference>
<keyword evidence="2" id="KW-0378">Hydrolase</keyword>
<dbReference type="NCBIfam" id="NF002938">
    <property type="entry name" value="PRK03592.1"/>
    <property type="match status" value="1"/>
</dbReference>
<dbReference type="RefSeq" id="WP_318596107.1">
    <property type="nucleotide sequence ID" value="NZ_JAWSTH010000009.1"/>
</dbReference>
<comment type="caution">
    <text evidence="2">The sequence shown here is derived from an EMBL/GenBank/DDBJ whole genome shotgun (WGS) entry which is preliminary data.</text>
</comment>
<evidence type="ECO:0000313" key="2">
    <source>
        <dbReference type="EMBL" id="MDW5593848.1"/>
    </source>
</evidence>
<evidence type="ECO:0000259" key="1">
    <source>
        <dbReference type="Pfam" id="PF00561"/>
    </source>
</evidence>
<name>A0ABU4HKM0_9ACTN</name>
<dbReference type="Pfam" id="PF00561">
    <property type="entry name" value="Abhydrolase_1"/>
    <property type="match status" value="1"/>
</dbReference>
<organism evidence="2 3">
    <name type="scientific">Conexibacter stalactiti</name>
    <dbReference type="NCBI Taxonomy" id="1940611"/>
    <lineage>
        <taxon>Bacteria</taxon>
        <taxon>Bacillati</taxon>
        <taxon>Actinomycetota</taxon>
        <taxon>Thermoleophilia</taxon>
        <taxon>Solirubrobacterales</taxon>
        <taxon>Conexibacteraceae</taxon>
        <taxon>Conexibacter</taxon>
    </lineage>
</organism>
<proteinExistence type="predicted"/>
<dbReference type="PANTHER" id="PTHR43798">
    <property type="entry name" value="MONOACYLGLYCEROL LIPASE"/>
    <property type="match status" value="1"/>
</dbReference>
<dbReference type="Gene3D" id="3.40.50.1820">
    <property type="entry name" value="alpha/beta hydrolase"/>
    <property type="match status" value="1"/>
</dbReference>
<dbReference type="Proteomes" id="UP001284601">
    <property type="component" value="Unassembled WGS sequence"/>
</dbReference>
<keyword evidence="3" id="KW-1185">Reference proteome</keyword>